<feature type="domain" description="DUF3616" evidence="1">
    <location>
        <begin position="30"/>
        <end position="355"/>
    </location>
</feature>
<sequence>MDDPRQWRRPERQVGLVFDAGAREAGTHVNLSGIRADGAHLWVAGDETATLERLTAVAGPDGVLSRYGGHRTVRLADLVDLPAGADDEADIEGLARSGDWLWAIGSHSLKRRRIKDTHPDTKARKRLAKVLREENRFTLLRLAVATAGEHGPGAPQLVRTAESGGQRLTSAVLGGRGDSITDLLAGDPHLGPFLSIPGKDNGVDIEGIAAHGDRLYLGMRGPVLRGWATLLEIRPVTDPDDEHRLVLAPMDDGERYRTHFLDLGGLGIRDLCPHGDDLLILAGPSMSLSGPIRVLRWRGGCVVDAADVVRGGELETVMSLPHGQGVDHAEGITLLDDDRLLVVYDSPAAGRMIPGGVLADVVALRD</sequence>
<gene>
    <name evidence="2" type="ORF">J2S57_005681</name>
</gene>
<proteinExistence type="predicted"/>
<protein>
    <recommendedName>
        <fullName evidence="1">DUF3616 domain-containing protein</fullName>
    </recommendedName>
</protein>
<dbReference type="InterPro" id="IPR022060">
    <property type="entry name" value="DUF3616"/>
</dbReference>
<name>A0ABT9PB53_9ACTN</name>
<accession>A0ABT9PB53</accession>
<evidence type="ECO:0000313" key="3">
    <source>
        <dbReference type="Proteomes" id="UP001235712"/>
    </source>
</evidence>
<comment type="caution">
    <text evidence="2">The sequence shown here is derived from an EMBL/GenBank/DDBJ whole genome shotgun (WGS) entry which is preliminary data.</text>
</comment>
<keyword evidence="3" id="KW-1185">Reference proteome</keyword>
<dbReference type="Pfam" id="PF12275">
    <property type="entry name" value="DUF3616"/>
    <property type="match status" value="1"/>
</dbReference>
<dbReference type="Proteomes" id="UP001235712">
    <property type="component" value="Unassembled WGS sequence"/>
</dbReference>
<organism evidence="2 3">
    <name type="scientific">Kineosporia succinea</name>
    <dbReference type="NCBI Taxonomy" id="84632"/>
    <lineage>
        <taxon>Bacteria</taxon>
        <taxon>Bacillati</taxon>
        <taxon>Actinomycetota</taxon>
        <taxon>Actinomycetes</taxon>
        <taxon>Kineosporiales</taxon>
        <taxon>Kineosporiaceae</taxon>
        <taxon>Kineosporia</taxon>
    </lineage>
</organism>
<dbReference type="RefSeq" id="WP_307248621.1">
    <property type="nucleotide sequence ID" value="NZ_JAUSQZ010000001.1"/>
</dbReference>
<dbReference type="EMBL" id="JAUSQZ010000001">
    <property type="protein sequence ID" value="MDP9829932.1"/>
    <property type="molecule type" value="Genomic_DNA"/>
</dbReference>
<reference evidence="2 3" key="1">
    <citation type="submission" date="2023-07" db="EMBL/GenBank/DDBJ databases">
        <title>Sequencing the genomes of 1000 actinobacteria strains.</title>
        <authorList>
            <person name="Klenk H.-P."/>
        </authorList>
    </citation>
    <scope>NUCLEOTIDE SEQUENCE [LARGE SCALE GENOMIC DNA]</scope>
    <source>
        <strain evidence="2 3">DSM 44388</strain>
    </source>
</reference>
<evidence type="ECO:0000313" key="2">
    <source>
        <dbReference type="EMBL" id="MDP9829932.1"/>
    </source>
</evidence>
<evidence type="ECO:0000259" key="1">
    <source>
        <dbReference type="Pfam" id="PF12275"/>
    </source>
</evidence>